<dbReference type="EMBL" id="SRYG01000009">
    <property type="protein sequence ID" value="TGY66124.1"/>
    <property type="molecule type" value="Genomic_DNA"/>
</dbReference>
<evidence type="ECO:0000313" key="1">
    <source>
        <dbReference type="EMBL" id="TGY66124.1"/>
    </source>
</evidence>
<organism evidence="1 2">
    <name type="scientific">Dubosiella muris</name>
    <dbReference type="NCBI Taxonomy" id="3038133"/>
    <lineage>
        <taxon>Bacteria</taxon>
        <taxon>Bacillati</taxon>
        <taxon>Bacillota</taxon>
        <taxon>Erysipelotrichia</taxon>
        <taxon>Erysipelotrichales</taxon>
        <taxon>Erysipelotrichaceae</taxon>
        <taxon>Dubosiella</taxon>
    </lineage>
</organism>
<reference evidence="1" key="1">
    <citation type="submission" date="2019-04" db="EMBL/GenBank/DDBJ databases">
        <title>Microbes associate with the intestines of laboratory mice.</title>
        <authorList>
            <person name="Navarre W."/>
            <person name="Wong E."/>
            <person name="Huang K."/>
            <person name="Tropini C."/>
            <person name="Ng K."/>
            <person name="Yu B."/>
        </authorList>
    </citation>
    <scope>NUCLEOTIDE SEQUENCE</scope>
    <source>
        <strain evidence="1">NM09_H32</strain>
    </source>
</reference>
<comment type="caution">
    <text evidence="1">The sequence shown here is derived from an EMBL/GenBank/DDBJ whole genome shotgun (WGS) entry which is preliminary data.</text>
</comment>
<accession>A0AC61R864</accession>
<sequence length="164" mass="18893">MKKMTMYLSIASLCLIAMVGVQETFAYFTTYAEASGQKRIDLYSDTTIEEEFPEGSWTKRISVKAEQNSIPVWVRVRAFSGTEYPLQFTSVSGKWVEKGEYWYYQDIVTPQQPTDELLITIDAEQPEEHDFNVIVVSESVPVQYDESGNPLEANWNEQIEIERP</sequence>
<name>A0AC61R864_9FIRM</name>
<evidence type="ECO:0000313" key="2">
    <source>
        <dbReference type="Proteomes" id="UP000308836"/>
    </source>
</evidence>
<protein>
    <submittedName>
        <fullName evidence="1">Uncharacterized protein</fullName>
    </submittedName>
</protein>
<proteinExistence type="predicted"/>
<keyword evidence="2" id="KW-1185">Reference proteome</keyword>
<dbReference type="Proteomes" id="UP000308836">
    <property type="component" value="Unassembled WGS sequence"/>
</dbReference>
<gene>
    <name evidence="1" type="ORF">E5336_05530</name>
</gene>